<accession>A0A0C9VZT2</accession>
<gene>
    <name evidence="1" type="ORF">M422DRAFT_251922</name>
</gene>
<keyword evidence="2" id="KW-1185">Reference proteome</keyword>
<dbReference type="HOGENOM" id="CLU_3033910_0_0_1"/>
<dbReference type="Proteomes" id="UP000054279">
    <property type="component" value="Unassembled WGS sequence"/>
</dbReference>
<evidence type="ECO:0000313" key="1">
    <source>
        <dbReference type="EMBL" id="KIJ44630.1"/>
    </source>
</evidence>
<name>A0A0C9VZT2_SPHS4</name>
<dbReference type="AlphaFoldDB" id="A0A0C9VZT2"/>
<proteinExistence type="predicted"/>
<dbReference type="EMBL" id="KN837116">
    <property type="protein sequence ID" value="KIJ44630.1"/>
    <property type="molecule type" value="Genomic_DNA"/>
</dbReference>
<reference evidence="1 2" key="1">
    <citation type="submission" date="2014-06" db="EMBL/GenBank/DDBJ databases">
        <title>Evolutionary Origins and Diversification of the Mycorrhizal Mutualists.</title>
        <authorList>
            <consortium name="DOE Joint Genome Institute"/>
            <consortium name="Mycorrhizal Genomics Consortium"/>
            <person name="Kohler A."/>
            <person name="Kuo A."/>
            <person name="Nagy L.G."/>
            <person name="Floudas D."/>
            <person name="Copeland A."/>
            <person name="Barry K.W."/>
            <person name="Cichocki N."/>
            <person name="Veneault-Fourrey C."/>
            <person name="LaButti K."/>
            <person name="Lindquist E.A."/>
            <person name="Lipzen A."/>
            <person name="Lundell T."/>
            <person name="Morin E."/>
            <person name="Murat C."/>
            <person name="Riley R."/>
            <person name="Ohm R."/>
            <person name="Sun H."/>
            <person name="Tunlid A."/>
            <person name="Henrissat B."/>
            <person name="Grigoriev I.V."/>
            <person name="Hibbett D.S."/>
            <person name="Martin F."/>
        </authorList>
    </citation>
    <scope>NUCLEOTIDE SEQUENCE [LARGE SCALE GENOMIC DNA]</scope>
    <source>
        <strain evidence="1 2">SS14</strain>
    </source>
</reference>
<sequence>MAIIHLAVLLPPNVDPLTPIVGWAYWTCNPPGSTSVGHSKLKWPILQFWKSYNKK</sequence>
<protein>
    <submittedName>
        <fullName evidence="1">Uncharacterized protein</fullName>
    </submittedName>
</protein>
<evidence type="ECO:0000313" key="2">
    <source>
        <dbReference type="Proteomes" id="UP000054279"/>
    </source>
</evidence>
<organism evidence="1 2">
    <name type="scientific">Sphaerobolus stellatus (strain SS14)</name>
    <dbReference type="NCBI Taxonomy" id="990650"/>
    <lineage>
        <taxon>Eukaryota</taxon>
        <taxon>Fungi</taxon>
        <taxon>Dikarya</taxon>
        <taxon>Basidiomycota</taxon>
        <taxon>Agaricomycotina</taxon>
        <taxon>Agaricomycetes</taxon>
        <taxon>Phallomycetidae</taxon>
        <taxon>Geastrales</taxon>
        <taxon>Sphaerobolaceae</taxon>
        <taxon>Sphaerobolus</taxon>
    </lineage>
</organism>